<dbReference type="Gene3D" id="1.20.1280.50">
    <property type="match status" value="1"/>
</dbReference>
<evidence type="ECO:0000256" key="1">
    <source>
        <dbReference type="SAM" id="Coils"/>
    </source>
</evidence>
<gene>
    <name evidence="4" type="ORF">AAF712_007219</name>
</gene>
<dbReference type="InterPro" id="IPR001810">
    <property type="entry name" value="F-box_dom"/>
</dbReference>
<name>A0ABR2ZVH7_9AGAR</name>
<comment type="caution">
    <text evidence="4">The sequence shown here is derived from an EMBL/GenBank/DDBJ whole genome shotgun (WGS) entry which is preliminary data.</text>
</comment>
<protein>
    <recommendedName>
        <fullName evidence="3">F-box domain-containing protein</fullName>
    </recommendedName>
</protein>
<accession>A0ABR2ZVH7</accession>
<evidence type="ECO:0000313" key="4">
    <source>
        <dbReference type="EMBL" id="KAL0065736.1"/>
    </source>
</evidence>
<keyword evidence="5" id="KW-1185">Reference proteome</keyword>
<dbReference type="Proteomes" id="UP001437256">
    <property type="component" value="Unassembled WGS sequence"/>
</dbReference>
<feature type="coiled-coil region" evidence="1">
    <location>
        <begin position="39"/>
        <end position="80"/>
    </location>
</feature>
<dbReference type="Pfam" id="PF12937">
    <property type="entry name" value="F-box-like"/>
    <property type="match status" value="1"/>
</dbReference>
<feature type="region of interest" description="Disordered" evidence="2">
    <location>
        <begin position="459"/>
        <end position="488"/>
    </location>
</feature>
<evidence type="ECO:0000259" key="3">
    <source>
        <dbReference type="Pfam" id="PF12937"/>
    </source>
</evidence>
<keyword evidence="1" id="KW-0175">Coiled coil</keyword>
<dbReference type="EMBL" id="JBBXMP010000043">
    <property type="protein sequence ID" value="KAL0065736.1"/>
    <property type="molecule type" value="Genomic_DNA"/>
</dbReference>
<feature type="compositionally biased region" description="Acidic residues" evidence="2">
    <location>
        <begin position="464"/>
        <end position="484"/>
    </location>
</feature>
<proteinExistence type="predicted"/>
<feature type="domain" description="F-box" evidence="3">
    <location>
        <begin position="87"/>
        <end position="137"/>
    </location>
</feature>
<sequence>MKENPSEKTRENDLFGRSAEIRRFLRTTPSNRATVSQFLHDVELELASYHTEINRLKTAIYALETRRDRLERAAERYKSLLSPIHIVPSEILTTIFNFACEWKKLSRDALPDTLRLSMVCGRWRDIIFSTSRLWASIEIDFDEWTTDLYVLKQLSELFIERSKASPLRLSLVLPGDDYSGSPAAKEEILSILRAVFGQCERWKDVALDVVPQDFPSSIFDSIRAVEHLRLVEVGGLDESNNDHSSHVVNSGVKALRTMSAKVQGDVDGVLKHTTLGGLSSLRIWGERGCLTDEWPTWDNTCLEAFLQRSSCFITSLHLDALPIIDMQVLALLRLIPTITSLCVGELSCEQENRIVTASFLDGLNTSLDSVPLAPQLTHLKVRVHAHNLASDAFLKALSSRWLPDPRHARKIGVECLHFVTIVVIVSSEQDQKDGHLDCLDCFKDAGMRLAITYGTFSELYPGVDNEDEEEDGEGEEEGEEEGDGSENASDAKGIWAVIARIFVALRVVSHRFHDLAIKSLFNLDAMRNMVDLRRLEISGMIFHLGAIGYEKEKEVEEVKETSAAFCEILRGTGLEELVVHPSSDESLPNFRIGLSLEQFAGFGGLKKVGWRSRAPKFLSLVRLQEMLTAHLGLEQDLVL</sequence>
<organism evidence="4 5">
    <name type="scientific">Marasmius tenuissimus</name>
    <dbReference type="NCBI Taxonomy" id="585030"/>
    <lineage>
        <taxon>Eukaryota</taxon>
        <taxon>Fungi</taxon>
        <taxon>Dikarya</taxon>
        <taxon>Basidiomycota</taxon>
        <taxon>Agaricomycotina</taxon>
        <taxon>Agaricomycetes</taxon>
        <taxon>Agaricomycetidae</taxon>
        <taxon>Agaricales</taxon>
        <taxon>Marasmiineae</taxon>
        <taxon>Marasmiaceae</taxon>
        <taxon>Marasmius</taxon>
    </lineage>
</organism>
<evidence type="ECO:0000256" key="2">
    <source>
        <dbReference type="SAM" id="MobiDB-lite"/>
    </source>
</evidence>
<reference evidence="4 5" key="1">
    <citation type="submission" date="2024-05" db="EMBL/GenBank/DDBJ databases">
        <title>A draft genome resource for the thread blight pathogen Marasmius tenuissimus strain MS-2.</title>
        <authorList>
            <person name="Yulfo-Soto G.E."/>
            <person name="Baruah I.K."/>
            <person name="Amoako-Attah I."/>
            <person name="Bukari Y."/>
            <person name="Meinhardt L.W."/>
            <person name="Bailey B.A."/>
            <person name="Cohen S.P."/>
        </authorList>
    </citation>
    <scope>NUCLEOTIDE SEQUENCE [LARGE SCALE GENOMIC DNA]</scope>
    <source>
        <strain evidence="4 5">MS-2</strain>
    </source>
</reference>
<evidence type="ECO:0000313" key="5">
    <source>
        <dbReference type="Proteomes" id="UP001437256"/>
    </source>
</evidence>